<reference evidence="1 2" key="1">
    <citation type="submission" date="2009-11" db="EMBL/GenBank/DDBJ databases">
        <authorList>
            <person name="Weinstock G."/>
            <person name="Sodergren E."/>
            <person name="Clifton S."/>
            <person name="Fulton L."/>
            <person name="Fulton B."/>
            <person name="Courtney L."/>
            <person name="Fronick C."/>
            <person name="Harrison M."/>
            <person name="Strong C."/>
            <person name="Farmer C."/>
            <person name="Delahaunty K."/>
            <person name="Markovic C."/>
            <person name="Hall O."/>
            <person name="Minx P."/>
            <person name="Tomlinson C."/>
            <person name="Mitreva M."/>
            <person name="Nelson J."/>
            <person name="Hou S."/>
            <person name="Wollam A."/>
            <person name="Pepin K.H."/>
            <person name="Johnson M."/>
            <person name="Bhonagiri V."/>
            <person name="Nash W.E."/>
            <person name="Warren W."/>
            <person name="Chinwalla A."/>
            <person name="Mardis E.R."/>
            <person name="Wilson R.K."/>
        </authorList>
    </citation>
    <scope>NUCLEOTIDE SEQUENCE [LARGE SCALE GENOMIC DNA]</scope>
    <source>
        <strain evidence="1 2">F0302</strain>
    </source>
</reference>
<organism evidence="1 2">
    <name type="scientific">Segatella oris F0302</name>
    <dbReference type="NCBI Taxonomy" id="649760"/>
    <lineage>
        <taxon>Bacteria</taxon>
        <taxon>Pseudomonadati</taxon>
        <taxon>Bacteroidota</taxon>
        <taxon>Bacteroidia</taxon>
        <taxon>Bacteroidales</taxon>
        <taxon>Prevotellaceae</taxon>
        <taxon>Segatella</taxon>
    </lineage>
</organism>
<dbReference type="STRING" id="649760.HMPREF0971_01839"/>
<protein>
    <submittedName>
        <fullName evidence="1">Uncharacterized protein</fullName>
    </submittedName>
</protein>
<dbReference type="Proteomes" id="UP000004079">
    <property type="component" value="Unassembled WGS sequence"/>
</dbReference>
<proteinExistence type="predicted"/>
<accession>D1QS83</accession>
<evidence type="ECO:0000313" key="1">
    <source>
        <dbReference type="EMBL" id="EFB31838.1"/>
    </source>
</evidence>
<sequence length="40" mass="4417">MCDYFLSSSTQNAPISYAKKLASDLPNAAISYAKIVFFHC</sequence>
<dbReference type="AlphaFoldDB" id="D1QS83"/>
<evidence type="ECO:0000313" key="2">
    <source>
        <dbReference type="Proteomes" id="UP000004079"/>
    </source>
</evidence>
<gene>
    <name evidence="1" type="ORF">HMPREF0971_01839</name>
</gene>
<dbReference type="HOGENOM" id="CLU_3294400_0_0_10"/>
<comment type="caution">
    <text evidence="1">The sequence shown here is derived from an EMBL/GenBank/DDBJ whole genome shotgun (WGS) entry which is preliminary data.</text>
</comment>
<name>D1QS83_9BACT</name>
<dbReference type="EMBL" id="ACUZ02000033">
    <property type="protein sequence ID" value="EFB31838.1"/>
    <property type="molecule type" value="Genomic_DNA"/>
</dbReference>